<dbReference type="EC" id="2.4.2.28" evidence="5"/>
<keyword evidence="2 5" id="KW-0808">Transferase</keyword>
<dbReference type="InterPro" id="IPR010044">
    <property type="entry name" value="MTAP"/>
</dbReference>
<protein>
    <submittedName>
        <fullName evidence="5">S-methyl-5'-thioadenosine phosphorylase</fullName>
        <ecNumber evidence="5">2.4.2.28</ecNumber>
    </submittedName>
</protein>
<dbReference type="Pfam" id="PF01048">
    <property type="entry name" value="PNP_UDP_1"/>
    <property type="match status" value="1"/>
</dbReference>
<evidence type="ECO:0000256" key="1">
    <source>
        <dbReference type="ARBA" id="ARBA00022676"/>
    </source>
</evidence>
<dbReference type="AlphaFoldDB" id="A0A5B9VX04"/>
<proteinExistence type="predicted"/>
<evidence type="ECO:0000313" key="6">
    <source>
        <dbReference type="Proteomes" id="UP000324233"/>
    </source>
</evidence>
<dbReference type="EMBL" id="CP042997">
    <property type="protein sequence ID" value="QEH32401.1"/>
    <property type="molecule type" value="Genomic_DNA"/>
</dbReference>
<evidence type="ECO:0000259" key="4">
    <source>
        <dbReference type="Pfam" id="PF01048"/>
    </source>
</evidence>
<dbReference type="KEGG" id="agv:OJF2_08710"/>
<dbReference type="InterPro" id="IPR000845">
    <property type="entry name" value="Nucleoside_phosphorylase_d"/>
</dbReference>
<dbReference type="PANTHER" id="PTHR42679">
    <property type="entry name" value="S-METHYL-5'-THIOADENOSINE PHOSPHORYLASE"/>
    <property type="match status" value="1"/>
</dbReference>
<sequence>MVEKPLSVGVIGGGALATQWGLPSELLDVETPHGEPSSRISKIAIGEQVSVFAILRHGEQHARGAEINHRANVEALRRLGCDLVISVSLAGAISGRFDTGMTVIYDDVLDFRRSTQSFFGPRDACHVSMSPMVCPPLAAQLSRVAAGLELPYGGTMVVMEGPRFSTRAESKMYAAVGGELICQTIAPECFLVRERGMCWAGVCLVTDRDTRDPAHPVSTPLIFANLDRFRARNARNLLGILSGLRPYDCPCRSAEHAVPKDLTEGLGPRRPPSREGDDS</sequence>
<feature type="domain" description="Nucleoside phosphorylase" evidence="4">
    <location>
        <begin position="27"/>
        <end position="241"/>
    </location>
</feature>
<dbReference type="GO" id="GO:0019509">
    <property type="term" value="P:L-methionine salvage from methylthioadenosine"/>
    <property type="evidence" value="ECO:0007669"/>
    <property type="project" value="TreeGrafter"/>
</dbReference>
<dbReference type="InterPro" id="IPR035994">
    <property type="entry name" value="Nucleoside_phosphorylase_sf"/>
</dbReference>
<keyword evidence="6" id="KW-1185">Reference proteome</keyword>
<keyword evidence="1 5" id="KW-0328">Glycosyltransferase</keyword>
<dbReference type="PANTHER" id="PTHR42679:SF2">
    <property type="entry name" value="S-METHYL-5'-THIOADENOSINE PHOSPHORYLASE"/>
    <property type="match status" value="1"/>
</dbReference>
<gene>
    <name evidence="5" type="primary">mtnP</name>
    <name evidence="5" type="ORF">OJF2_08710</name>
</gene>
<dbReference type="OrthoDB" id="1523230at2"/>
<dbReference type="CDD" id="cd09010">
    <property type="entry name" value="MTAP_SsMTAPII_like_MTIP"/>
    <property type="match status" value="1"/>
</dbReference>
<dbReference type="GO" id="GO:0017061">
    <property type="term" value="F:S-methyl-5-thioadenosine phosphorylase activity"/>
    <property type="evidence" value="ECO:0007669"/>
    <property type="project" value="UniProtKB-EC"/>
</dbReference>
<accession>A0A5B9VX04</accession>
<feature type="region of interest" description="Disordered" evidence="3">
    <location>
        <begin position="260"/>
        <end position="279"/>
    </location>
</feature>
<dbReference type="GO" id="GO:0005829">
    <property type="term" value="C:cytosol"/>
    <property type="evidence" value="ECO:0007669"/>
    <property type="project" value="TreeGrafter"/>
</dbReference>
<dbReference type="Gene3D" id="3.40.50.1580">
    <property type="entry name" value="Nucleoside phosphorylase domain"/>
    <property type="match status" value="1"/>
</dbReference>
<organism evidence="5 6">
    <name type="scientific">Aquisphaera giovannonii</name>
    <dbReference type="NCBI Taxonomy" id="406548"/>
    <lineage>
        <taxon>Bacteria</taxon>
        <taxon>Pseudomonadati</taxon>
        <taxon>Planctomycetota</taxon>
        <taxon>Planctomycetia</taxon>
        <taxon>Isosphaerales</taxon>
        <taxon>Isosphaeraceae</taxon>
        <taxon>Aquisphaera</taxon>
    </lineage>
</organism>
<evidence type="ECO:0000313" key="5">
    <source>
        <dbReference type="EMBL" id="QEH32401.1"/>
    </source>
</evidence>
<dbReference type="SUPFAM" id="SSF53167">
    <property type="entry name" value="Purine and uridine phosphorylases"/>
    <property type="match status" value="1"/>
</dbReference>
<dbReference type="RefSeq" id="WP_148591550.1">
    <property type="nucleotide sequence ID" value="NZ_CP042997.1"/>
</dbReference>
<evidence type="ECO:0000256" key="2">
    <source>
        <dbReference type="ARBA" id="ARBA00022679"/>
    </source>
</evidence>
<dbReference type="Proteomes" id="UP000324233">
    <property type="component" value="Chromosome"/>
</dbReference>
<dbReference type="GO" id="GO:0009116">
    <property type="term" value="P:nucleoside metabolic process"/>
    <property type="evidence" value="ECO:0007669"/>
    <property type="project" value="InterPro"/>
</dbReference>
<reference evidence="5 6" key="1">
    <citation type="submission" date="2019-08" db="EMBL/GenBank/DDBJ databases">
        <title>Deep-cultivation of Planctomycetes and their phenomic and genomic characterization uncovers novel biology.</title>
        <authorList>
            <person name="Wiegand S."/>
            <person name="Jogler M."/>
            <person name="Boedeker C."/>
            <person name="Pinto D."/>
            <person name="Vollmers J."/>
            <person name="Rivas-Marin E."/>
            <person name="Kohn T."/>
            <person name="Peeters S.H."/>
            <person name="Heuer A."/>
            <person name="Rast P."/>
            <person name="Oberbeckmann S."/>
            <person name="Bunk B."/>
            <person name="Jeske O."/>
            <person name="Meyerdierks A."/>
            <person name="Storesund J.E."/>
            <person name="Kallscheuer N."/>
            <person name="Luecker S."/>
            <person name="Lage O.M."/>
            <person name="Pohl T."/>
            <person name="Merkel B.J."/>
            <person name="Hornburger P."/>
            <person name="Mueller R.-W."/>
            <person name="Bruemmer F."/>
            <person name="Labrenz M."/>
            <person name="Spormann A.M."/>
            <person name="Op den Camp H."/>
            <person name="Overmann J."/>
            <person name="Amann R."/>
            <person name="Jetten M.S.M."/>
            <person name="Mascher T."/>
            <person name="Medema M.H."/>
            <person name="Devos D.P."/>
            <person name="Kaster A.-K."/>
            <person name="Ovreas L."/>
            <person name="Rohde M."/>
            <person name="Galperin M.Y."/>
            <person name="Jogler C."/>
        </authorList>
    </citation>
    <scope>NUCLEOTIDE SEQUENCE [LARGE SCALE GENOMIC DNA]</scope>
    <source>
        <strain evidence="5 6">OJF2</strain>
    </source>
</reference>
<evidence type="ECO:0000256" key="3">
    <source>
        <dbReference type="SAM" id="MobiDB-lite"/>
    </source>
</evidence>
<name>A0A5B9VX04_9BACT</name>